<keyword evidence="3" id="KW-1185">Reference proteome</keyword>
<dbReference type="Proteomes" id="UP001189180">
    <property type="component" value="Unassembled WGS sequence"/>
</dbReference>
<organism evidence="2 3">
    <name type="scientific">Fasciola hepatica</name>
    <name type="common">Liver fluke</name>
    <dbReference type="NCBI Taxonomy" id="6192"/>
    <lineage>
        <taxon>Eukaryota</taxon>
        <taxon>Metazoa</taxon>
        <taxon>Spiralia</taxon>
        <taxon>Lophotrochozoa</taxon>
        <taxon>Platyhelminthes</taxon>
        <taxon>Trematoda</taxon>
        <taxon>Digenea</taxon>
        <taxon>Plagiorchiida</taxon>
        <taxon>Echinostomata</taxon>
        <taxon>Echinostomatoidea</taxon>
        <taxon>Fasciolidae</taxon>
        <taxon>Fasciola</taxon>
    </lineage>
</organism>
<feature type="compositionally biased region" description="Basic and acidic residues" evidence="1">
    <location>
        <begin position="40"/>
        <end position="54"/>
    </location>
</feature>
<sequence length="76" mass="8756">MPTTPRRPTCLTTSADSGSEPRQIPERMRQHSNPRLASKSRRDPESHNRTDSDMDALHPLAVMYIPIWDHSINYNN</sequence>
<dbReference type="AlphaFoldDB" id="A0ABC9HH55"/>
<comment type="caution">
    <text evidence="2">The sequence shown here is derived from an EMBL/GenBank/DDBJ whole genome shotgun (WGS) entry which is preliminary data.</text>
</comment>
<reference evidence="2 3" key="1">
    <citation type="submission" date="2024-08" db="EMBL/GenBank/DDBJ databases">
        <authorList>
            <person name="Paterson S."/>
        </authorList>
    </citation>
    <scope>NUCLEOTIDE SEQUENCE [LARGE SCALE GENOMIC DNA]</scope>
</reference>
<evidence type="ECO:0000313" key="3">
    <source>
        <dbReference type="Proteomes" id="UP001189180"/>
    </source>
</evidence>
<accession>A0ABC9HH55</accession>
<evidence type="ECO:0000256" key="1">
    <source>
        <dbReference type="SAM" id="MobiDB-lite"/>
    </source>
</evidence>
<dbReference type="EMBL" id="CANUEZ050000247">
    <property type="protein sequence ID" value="CAM0512752.1"/>
    <property type="molecule type" value="Genomic_DNA"/>
</dbReference>
<gene>
    <name evidence="2" type="ORF">FHB240107_LOCUS13553</name>
</gene>
<protein>
    <submittedName>
        <fullName evidence="2">Uncharacterized protein</fullName>
    </submittedName>
</protein>
<proteinExistence type="predicted"/>
<feature type="region of interest" description="Disordered" evidence="1">
    <location>
        <begin position="1"/>
        <end position="54"/>
    </location>
</feature>
<name>A0ABC9HH55_FASHE</name>
<evidence type="ECO:0000313" key="2">
    <source>
        <dbReference type="EMBL" id="CAM0512752.1"/>
    </source>
</evidence>